<keyword evidence="3" id="KW-1185">Reference proteome</keyword>
<dbReference type="SUPFAM" id="SSF51556">
    <property type="entry name" value="Metallo-dependent hydrolases"/>
    <property type="match status" value="1"/>
</dbReference>
<dbReference type="Gene3D" id="3.10.310.70">
    <property type="match status" value="1"/>
</dbReference>
<evidence type="ECO:0000259" key="1">
    <source>
        <dbReference type="Pfam" id="PF07969"/>
    </source>
</evidence>
<dbReference type="InterPro" id="IPR033932">
    <property type="entry name" value="YtcJ-like"/>
</dbReference>
<dbReference type="Pfam" id="PF07969">
    <property type="entry name" value="Amidohydro_3"/>
    <property type="match status" value="1"/>
</dbReference>
<dbReference type="PANTHER" id="PTHR22642">
    <property type="entry name" value="IMIDAZOLONEPROPIONASE"/>
    <property type="match status" value="1"/>
</dbReference>
<name>A0ABT6NGP5_9FIRM</name>
<dbReference type="PANTHER" id="PTHR22642:SF2">
    <property type="entry name" value="PROTEIN LONG AFTER FAR-RED 3"/>
    <property type="match status" value="1"/>
</dbReference>
<dbReference type="CDD" id="cd01300">
    <property type="entry name" value="YtcJ_like"/>
    <property type="match status" value="1"/>
</dbReference>
<sequence>MKKVIKAKSIYPNHDENSIIYVDNGIIERITDKLPTTYEMTDYEFIDLSNYHLYPSFNDSHMHLIGYGASLSQCILDGVKSLSQLQQILSDYITIHQPSVVVGRGWNQDLFDSVKFPSRFDLDVVSNDRPIILYRTCGHIAVVNSYALHYFNINADTKIEGGEIELENTIPTGILRENALSLVRQDPSISDMEHYILKAQSCLHQYGITSVQTDDLIMVDAKDQFKIIVLFKKLDQNGLLKLRVYEQSQFFTPEDFMSHINSGYQQNQGSIFFKTGPLKILADGSLGSRTAKLRAPYRDAADTQGILIHNENELKNLISIAMANHIDVAIHGIGDYTINWIIEHLSNTDRSSAPQNRRDAIIHCQIMDRLMIKTMGQSGIHALVQPVFLEYDMNIVEQRVGSELARFSYAYRTMIENNIILAFGSDAPVEDPNPFRGLYYAIYRKNPSGKVFYSEECLDFNTAFDAYTKAGAYFSYEAHFKGELKTGYLADFIAIPNLLETLEADALLNVKVAKTYVGGNCVYST</sequence>
<dbReference type="Proteomes" id="UP001158045">
    <property type="component" value="Unassembled WGS sequence"/>
</dbReference>
<dbReference type="RefSeq" id="WP_281095505.1">
    <property type="nucleotide sequence ID" value="NZ_JARYZI010000014.1"/>
</dbReference>
<evidence type="ECO:0000313" key="3">
    <source>
        <dbReference type="Proteomes" id="UP001158045"/>
    </source>
</evidence>
<feature type="domain" description="Amidohydrolase 3" evidence="1">
    <location>
        <begin position="44"/>
        <end position="523"/>
    </location>
</feature>
<dbReference type="Gene3D" id="2.30.40.10">
    <property type="entry name" value="Urease, subunit C, domain 1"/>
    <property type="match status" value="1"/>
</dbReference>
<dbReference type="EMBL" id="JARYZI010000014">
    <property type="protein sequence ID" value="MDH8679608.1"/>
    <property type="molecule type" value="Genomic_DNA"/>
</dbReference>
<reference evidence="2 3" key="1">
    <citation type="submission" date="2023-04" db="EMBL/GenBank/DDBJ databases">
        <title>Fusibacter bizertensis strain WBS, isolated from littoral bottom sediments of the Arctic seas - biochemical and genomic analysis.</title>
        <authorList>
            <person name="Brioukhanov A.L."/>
        </authorList>
    </citation>
    <scope>NUCLEOTIDE SEQUENCE [LARGE SCALE GENOMIC DNA]</scope>
    <source>
        <strain evidence="2 3">WBS</strain>
    </source>
</reference>
<proteinExistence type="predicted"/>
<dbReference type="Gene3D" id="3.20.20.140">
    <property type="entry name" value="Metal-dependent hydrolases"/>
    <property type="match status" value="1"/>
</dbReference>
<protein>
    <submittedName>
        <fullName evidence="2">Amidohydrolase family protein</fullName>
    </submittedName>
</protein>
<dbReference type="InterPro" id="IPR011059">
    <property type="entry name" value="Metal-dep_hydrolase_composite"/>
</dbReference>
<dbReference type="InterPro" id="IPR032466">
    <property type="entry name" value="Metal_Hydrolase"/>
</dbReference>
<dbReference type="InterPro" id="IPR013108">
    <property type="entry name" value="Amidohydro_3"/>
</dbReference>
<accession>A0ABT6NGP5</accession>
<evidence type="ECO:0000313" key="2">
    <source>
        <dbReference type="EMBL" id="MDH8679608.1"/>
    </source>
</evidence>
<gene>
    <name evidence="2" type="ORF">QE109_15720</name>
</gene>
<dbReference type="SUPFAM" id="SSF51338">
    <property type="entry name" value="Composite domain of metallo-dependent hydrolases"/>
    <property type="match status" value="1"/>
</dbReference>
<comment type="caution">
    <text evidence="2">The sequence shown here is derived from an EMBL/GenBank/DDBJ whole genome shotgun (WGS) entry which is preliminary data.</text>
</comment>
<organism evidence="2 3">
    <name type="scientific">Fusibacter bizertensis</name>
    <dbReference type="NCBI Taxonomy" id="1488331"/>
    <lineage>
        <taxon>Bacteria</taxon>
        <taxon>Bacillati</taxon>
        <taxon>Bacillota</taxon>
        <taxon>Clostridia</taxon>
        <taxon>Eubacteriales</taxon>
        <taxon>Eubacteriales Family XII. Incertae Sedis</taxon>
        <taxon>Fusibacter</taxon>
    </lineage>
</organism>